<dbReference type="Gene3D" id="1.20.1280.50">
    <property type="match status" value="1"/>
</dbReference>
<dbReference type="InterPro" id="IPR053781">
    <property type="entry name" value="F-box_AtFBL13-like"/>
</dbReference>
<evidence type="ECO:0000313" key="2">
    <source>
        <dbReference type="EMBL" id="KAL3740698.1"/>
    </source>
</evidence>
<dbReference type="Pfam" id="PF00646">
    <property type="entry name" value="F-box"/>
    <property type="match status" value="1"/>
</dbReference>
<sequence length="478" mass="54469">MDLMDSSTLVHKVEFLNLNGDRSVNSCKQLCDLPDAILLQILSLLPTEDVVRTSVLSRRWEYLWTSIPSLVFREEYKENHSGRILFRNFVERALLLRGLSPMKVFSLSCVVDSEEYFDGNESRVNTWITAAIGHNVQDLCLYLEFGHPCTAYKIPRCIFRCGTLRELHLQMKHDLKLPSIICLPNLKVLILVDVPFGDDKSLEKLLSCPSLEKLSLENCKWDLEVLEISAPNLLHLNIVEYSSFSDIQSCQVRIHGTFIKSFDYYGDLHYDDVVLTSPSSLVEASIQVHQPFSQVTDHLCNFMKCLSNVKQLAFSIRSLEDMVEGEEILNSFPVFHSLTELELTDPDVRLESRALLLLLSKCPILRSLRFSGGVYTDSKRNDRILDPKPTCFTASLKEIKINCFNKTGCEMLAVRNLVIAAQVLDKVLFSYSPGPRKWQGRLMQSSSKLPGAPDQCTISSECEHWDYFCDCSQRLQFG</sequence>
<dbReference type="InterPro" id="IPR055411">
    <property type="entry name" value="LRR_FXL15/At3g58940/PEG3-like"/>
</dbReference>
<dbReference type="SUPFAM" id="SSF81383">
    <property type="entry name" value="F-box domain"/>
    <property type="match status" value="1"/>
</dbReference>
<dbReference type="Gene3D" id="3.80.10.10">
    <property type="entry name" value="Ribonuclease Inhibitor"/>
    <property type="match status" value="1"/>
</dbReference>
<name>A0ABD3KM74_EUCGL</name>
<dbReference type="PANTHER" id="PTHR31900:SF30">
    <property type="entry name" value="SUPERFAMILY PROTEIN, PUTATIVE-RELATED"/>
    <property type="match status" value="1"/>
</dbReference>
<gene>
    <name evidence="2" type="ORF">ACJRO7_021898</name>
</gene>
<dbReference type="EMBL" id="JBJKBG010000005">
    <property type="protein sequence ID" value="KAL3740698.1"/>
    <property type="molecule type" value="Genomic_DNA"/>
</dbReference>
<evidence type="ECO:0000259" key="1">
    <source>
        <dbReference type="PROSITE" id="PS50181"/>
    </source>
</evidence>
<keyword evidence="3" id="KW-1185">Reference proteome</keyword>
<dbReference type="AlphaFoldDB" id="A0ABD3KM74"/>
<dbReference type="InterPro" id="IPR032675">
    <property type="entry name" value="LRR_dom_sf"/>
</dbReference>
<organism evidence="2 3">
    <name type="scientific">Eucalyptus globulus</name>
    <name type="common">Tasmanian blue gum</name>
    <dbReference type="NCBI Taxonomy" id="34317"/>
    <lineage>
        <taxon>Eukaryota</taxon>
        <taxon>Viridiplantae</taxon>
        <taxon>Streptophyta</taxon>
        <taxon>Embryophyta</taxon>
        <taxon>Tracheophyta</taxon>
        <taxon>Spermatophyta</taxon>
        <taxon>Magnoliopsida</taxon>
        <taxon>eudicotyledons</taxon>
        <taxon>Gunneridae</taxon>
        <taxon>Pentapetalae</taxon>
        <taxon>rosids</taxon>
        <taxon>malvids</taxon>
        <taxon>Myrtales</taxon>
        <taxon>Myrtaceae</taxon>
        <taxon>Myrtoideae</taxon>
        <taxon>Eucalypteae</taxon>
        <taxon>Eucalyptus</taxon>
    </lineage>
</organism>
<dbReference type="SUPFAM" id="SSF52047">
    <property type="entry name" value="RNI-like"/>
    <property type="match status" value="1"/>
</dbReference>
<dbReference type="Proteomes" id="UP001634007">
    <property type="component" value="Unassembled WGS sequence"/>
</dbReference>
<evidence type="ECO:0000313" key="3">
    <source>
        <dbReference type="Proteomes" id="UP001634007"/>
    </source>
</evidence>
<accession>A0ABD3KM74</accession>
<dbReference type="PANTHER" id="PTHR31900">
    <property type="entry name" value="F-BOX/RNI SUPERFAMILY PROTEIN-RELATED"/>
    <property type="match status" value="1"/>
</dbReference>
<proteinExistence type="predicted"/>
<dbReference type="CDD" id="cd22160">
    <property type="entry name" value="F-box_AtFBL13-like"/>
    <property type="match status" value="1"/>
</dbReference>
<dbReference type="PROSITE" id="PS50181">
    <property type="entry name" value="FBOX"/>
    <property type="match status" value="1"/>
</dbReference>
<dbReference type="SMART" id="SM00256">
    <property type="entry name" value="FBOX"/>
    <property type="match status" value="1"/>
</dbReference>
<dbReference type="Pfam" id="PF24758">
    <property type="entry name" value="LRR_At5g56370"/>
    <property type="match status" value="1"/>
</dbReference>
<reference evidence="2 3" key="1">
    <citation type="submission" date="2024-11" db="EMBL/GenBank/DDBJ databases">
        <title>Chromosome-level genome assembly of Eucalyptus globulus Labill. provides insights into its genome evolution.</title>
        <authorList>
            <person name="Li X."/>
        </authorList>
    </citation>
    <scope>NUCLEOTIDE SEQUENCE [LARGE SCALE GENOMIC DNA]</scope>
    <source>
        <strain evidence="2">CL2024</strain>
        <tissue evidence="2">Fresh tender leaves</tissue>
    </source>
</reference>
<feature type="domain" description="F-box" evidence="1">
    <location>
        <begin position="27"/>
        <end position="75"/>
    </location>
</feature>
<protein>
    <recommendedName>
        <fullName evidence="1">F-box domain-containing protein</fullName>
    </recommendedName>
</protein>
<dbReference type="InterPro" id="IPR050232">
    <property type="entry name" value="FBL13/AtMIF1-like"/>
</dbReference>
<dbReference type="InterPro" id="IPR001810">
    <property type="entry name" value="F-box_dom"/>
</dbReference>
<dbReference type="InterPro" id="IPR036047">
    <property type="entry name" value="F-box-like_dom_sf"/>
</dbReference>
<comment type="caution">
    <text evidence="2">The sequence shown here is derived from an EMBL/GenBank/DDBJ whole genome shotgun (WGS) entry which is preliminary data.</text>
</comment>